<proteinExistence type="predicted"/>
<gene>
    <name evidence="1" type="ORF">SPELUC_LOCUS14861</name>
</gene>
<keyword evidence="2" id="KW-1185">Reference proteome</keyword>
<dbReference type="Proteomes" id="UP000789366">
    <property type="component" value="Unassembled WGS sequence"/>
</dbReference>
<name>A0ACA9QLV0_9GLOM</name>
<feature type="non-terminal residue" evidence="1">
    <location>
        <position position="121"/>
    </location>
</feature>
<feature type="non-terminal residue" evidence="1">
    <location>
        <position position="1"/>
    </location>
</feature>
<organism evidence="1 2">
    <name type="scientific">Cetraspora pellucida</name>
    <dbReference type="NCBI Taxonomy" id="1433469"/>
    <lineage>
        <taxon>Eukaryota</taxon>
        <taxon>Fungi</taxon>
        <taxon>Fungi incertae sedis</taxon>
        <taxon>Mucoromycota</taxon>
        <taxon>Glomeromycotina</taxon>
        <taxon>Glomeromycetes</taxon>
        <taxon>Diversisporales</taxon>
        <taxon>Gigasporaceae</taxon>
        <taxon>Cetraspora</taxon>
    </lineage>
</organism>
<comment type="caution">
    <text evidence="1">The sequence shown here is derived from an EMBL/GenBank/DDBJ whole genome shotgun (WGS) entry which is preliminary data.</text>
</comment>
<evidence type="ECO:0000313" key="2">
    <source>
        <dbReference type="Proteomes" id="UP000789366"/>
    </source>
</evidence>
<evidence type="ECO:0000313" key="1">
    <source>
        <dbReference type="EMBL" id="CAG8756865.1"/>
    </source>
</evidence>
<reference evidence="1" key="1">
    <citation type="submission" date="2021-06" db="EMBL/GenBank/DDBJ databases">
        <authorList>
            <person name="Kallberg Y."/>
            <person name="Tangrot J."/>
            <person name="Rosling A."/>
        </authorList>
    </citation>
    <scope>NUCLEOTIDE SEQUENCE</scope>
    <source>
        <strain evidence="1">28 12/20/2015</strain>
    </source>
</reference>
<accession>A0ACA9QLV0</accession>
<protein>
    <submittedName>
        <fullName evidence="1">17276_t:CDS:1</fullName>
    </submittedName>
</protein>
<sequence>KLMNSTQTFEEIIEEIQEQVEKLNKAQAFQETSITKEDLNKYFTEAIKLKWTINYQDSTDQIATLVSKAKTYYDWSKIIEETLIRNYDYIPIEYKSRVIYNYELISLQPTLVEIYNLKEVD</sequence>
<dbReference type="EMBL" id="CAJVPW010046018">
    <property type="protein sequence ID" value="CAG8756865.1"/>
    <property type="molecule type" value="Genomic_DNA"/>
</dbReference>